<reference evidence="5 6" key="1">
    <citation type="submission" date="2020-08" db="EMBL/GenBank/DDBJ databases">
        <title>Sequencing the genomes of 1000 actinobacteria strains.</title>
        <authorList>
            <person name="Klenk H.-P."/>
        </authorList>
    </citation>
    <scope>NUCLEOTIDE SEQUENCE [LARGE SCALE GENOMIC DNA]</scope>
    <source>
        <strain evidence="5 6">DSM 105369</strain>
    </source>
</reference>
<name>A0A839NCZ2_9MICO</name>
<gene>
    <name evidence="5" type="ORF">FHU39_004229</name>
</gene>
<evidence type="ECO:0000313" key="6">
    <source>
        <dbReference type="Proteomes" id="UP000559182"/>
    </source>
</evidence>
<keyword evidence="3" id="KW-0472">Membrane</keyword>
<feature type="compositionally biased region" description="Low complexity" evidence="2">
    <location>
        <begin position="1"/>
        <end position="16"/>
    </location>
</feature>
<evidence type="ECO:0000313" key="5">
    <source>
        <dbReference type="EMBL" id="MBB2894193.1"/>
    </source>
</evidence>
<feature type="transmembrane region" description="Helical" evidence="3">
    <location>
        <begin position="42"/>
        <end position="62"/>
    </location>
</feature>
<feature type="domain" description="DUF4352" evidence="4">
    <location>
        <begin position="123"/>
        <end position="244"/>
    </location>
</feature>
<keyword evidence="1" id="KW-0732">Signal</keyword>
<accession>A0A839NCZ2</accession>
<dbReference type="InterPro" id="IPR029051">
    <property type="entry name" value="DUF4352"/>
</dbReference>
<dbReference type="InterPro" id="IPR029050">
    <property type="entry name" value="Immunoprotect_excell_Ig-like"/>
</dbReference>
<organism evidence="5 6">
    <name type="scientific">Flexivirga oryzae</name>
    <dbReference type="NCBI Taxonomy" id="1794944"/>
    <lineage>
        <taxon>Bacteria</taxon>
        <taxon>Bacillati</taxon>
        <taxon>Actinomycetota</taxon>
        <taxon>Actinomycetes</taxon>
        <taxon>Micrococcales</taxon>
        <taxon>Dermacoccaceae</taxon>
        <taxon>Flexivirga</taxon>
    </lineage>
</organism>
<feature type="compositionally biased region" description="Low complexity" evidence="2">
    <location>
        <begin position="63"/>
        <end position="100"/>
    </location>
</feature>
<evidence type="ECO:0000256" key="1">
    <source>
        <dbReference type="ARBA" id="ARBA00022729"/>
    </source>
</evidence>
<comment type="caution">
    <text evidence="5">The sequence shown here is derived from an EMBL/GenBank/DDBJ whole genome shotgun (WGS) entry which is preliminary data.</text>
</comment>
<dbReference type="EMBL" id="JACHVQ010000004">
    <property type="protein sequence ID" value="MBB2894193.1"/>
    <property type="molecule type" value="Genomic_DNA"/>
</dbReference>
<dbReference type="Gene3D" id="2.60.40.1240">
    <property type="match status" value="1"/>
</dbReference>
<dbReference type="AlphaFoldDB" id="A0A839NCZ2"/>
<feature type="region of interest" description="Disordered" evidence="2">
    <location>
        <begin position="1"/>
        <end position="32"/>
    </location>
</feature>
<feature type="region of interest" description="Disordered" evidence="2">
    <location>
        <begin position="63"/>
        <end position="127"/>
    </location>
</feature>
<keyword evidence="3" id="KW-0812">Transmembrane</keyword>
<evidence type="ECO:0000256" key="2">
    <source>
        <dbReference type="SAM" id="MobiDB-lite"/>
    </source>
</evidence>
<evidence type="ECO:0000256" key="3">
    <source>
        <dbReference type="SAM" id="Phobius"/>
    </source>
</evidence>
<evidence type="ECO:0000259" key="4">
    <source>
        <dbReference type="Pfam" id="PF11611"/>
    </source>
</evidence>
<feature type="compositionally biased region" description="Pro residues" evidence="2">
    <location>
        <begin position="19"/>
        <end position="31"/>
    </location>
</feature>
<keyword evidence="6" id="KW-1185">Reference proteome</keyword>
<dbReference type="Proteomes" id="UP000559182">
    <property type="component" value="Unassembled WGS sequence"/>
</dbReference>
<sequence>MTHYNGPQDPTQWGGQPPQGGPYPPVPPGPAPKKNWFARHKILTGLFGLVALIVVVSIATSAGSSGNSSDAAGQPVTSPAATSAAAAPNAAVKDTPAARQTKTKAAEKTTSKPAPAKDTAPHIGTPVRSGDLQFTVTKVVRDQTSVGEDFMAEKAQGRYTLVYVTVRNVGDDSETFFDDDQKIKDADSKTYSPDSAAELAMKNNDVWLSDINPGNAVDGVLVYDMPVGVKATAIDFSGGLFDDAKTVQLH</sequence>
<proteinExistence type="predicted"/>
<dbReference type="Pfam" id="PF11611">
    <property type="entry name" value="DUF4352"/>
    <property type="match status" value="1"/>
</dbReference>
<protein>
    <recommendedName>
        <fullName evidence="4">DUF4352 domain-containing protein</fullName>
    </recommendedName>
</protein>
<keyword evidence="3" id="KW-1133">Transmembrane helix</keyword>
<dbReference type="RefSeq" id="WP_183322629.1">
    <property type="nucleotide sequence ID" value="NZ_JACHVQ010000004.1"/>
</dbReference>